<name>A0A183BL93_GLOPA</name>
<feature type="transmembrane region" description="Helical" evidence="11">
    <location>
        <begin position="104"/>
        <end position="125"/>
    </location>
</feature>
<evidence type="ECO:0000313" key="15">
    <source>
        <dbReference type="Proteomes" id="UP000050741"/>
    </source>
</evidence>
<dbReference type="PANTHER" id="PTHR12701:SF20">
    <property type="entry name" value="ENDOPLASMIC RETICULUM TRANSMEMBRANE PROTEIN"/>
    <property type="match status" value="1"/>
</dbReference>
<feature type="compositionally biased region" description="Basic and acidic residues" evidence="12">
    <location>
        <begin position="212"/>
        <end position="222"/>
    </location>
</feature>
<dbReference type="Pfam" id="PF05529">
    <property type="entry name" value="Bap31"/>
    <property type="match status" value="1"/>
</dbReference>
<reference evidence="15" key="1">
    <citation type="submission" date="2014-05" db="EMBL/GenBank/DDBJ databases">
        <title>The genome and life-stage specific transcriptomes of Globodera pallida elucidate key aspects of plant parasitism by a cyst nematode.</title>
        <authorList>
            <person name="Cotton J.A."/>
            <person name="Lilley C.J."/>
            <person name="Jones L.M."/>
            <person name="Kikuchi T."/>
            <person name="Reid A.J."/>
            <person name="Thorpe P."/>
            <person name="Tsai I.J."/>
            <person name="Beasley H."/>
            <person name="Blok V."/>
            <person name="Cock P.J.A."/>
            <person name="Van den Akker S.E."/>
            <person name="Holroyd N."/>
            <person name="Hunt M."/>
            <person name="Mantelin S."/>
            <person name="Naghra H."/>
            <person name="Pain A."/>
            <person name="Palomares-Rius J.E."/>
            <person name="Zarowiecki M."/>
            <person name="Berriman M."/>
            <person name="Jones J.T."/>
            <person name="Urwin P.E."/>
        </authorList>
    </citation>
    <scope>NUCLEOTIDE SEQUENCE [LARGE SCALE GENOMIC DNA]</scope>
    <source>
        <strain evidence="15">Lindley</strain>
    </source>
</reference>
<evidence type="ECO:0000256" key="1">
    <source>
        <dbReference type="ARBA" id="ARBA00004477"/>
    </source>
</evidence>
<dbReference type="GO" id="GO:0070973">
    <property type="term" value="P:protein localization to endoplasmic reticulum exit site"/>
    <property type="evidence" value="ECO:0007669"/>
    <property type="project" value="UniProtKB-UniRule"/>
</dbReference>
<evidence type="ECO:0000313" key="16">
    <source>
        <dbReference type="WBParaSite" id="GPLIN_000137800"/>
    </source>
</evidence>
<evidence type="ECO:0000256" key="12">
    <source>
        <dbReference type="SAM" id="MobiDB-lite"/>
    </source>
</evidence>
<feature type="transmembrane region" description="Helical" evidence="11">
    <location>
        <begin position="7"/>
        <end position="27"/>
    </location>
</feature>
<evidence type="ECO:0000256" key="10">
    <source>
        <dbReference type="ARBA" id="ARBA00023136"/>
    </source>
</evidence>
<evidence type="ECO:0000256" key="9">
    <source>
        <dbReference type="ARBA" id="ARBA00023054"/>
    </source>
</evidence>
<keyword evidence="15" id="KW-1185">Reference proteome</keyword>
<keyword evidence="3 11" id="KW-0813">Transport</keyword>
<feature type="compositionally biased region" description="Basic and acidic residues" evidence="12">
    <location>
        <begin position="167"/>
        <end position="190"/>
    </location>
</feature>
<sequence>MTLQWTVIAFVLYSEIATIVVLLLPWIRPTMWKKVFNSRILHKLKQFSTVYSYSFIFVLILLFIDATREVRKYSHVDASKELTGRVAEADAVIHMRLFRAQRNLYLSGFSLLLALIISRIVTLLARCAHLELAAEAAMKQAEGAGKAAQSFIDKDGNAEGLSAGEANKLRGDLKETKEKLNKAETDRDTMKTQAENLQEEYERVTEQLRATETSHGRDKKSD</sequence>
<keyword evidence="6 11" id="KW-0931">ER-Golgi transport</keyword>
<dbReference type="Pfam" id="PF18035">
    <property type="entry name" value="Bap31_Bap29_C"/>
    <property type="match status" value="1"/>
</dbReference>
<dbReference type="InterPro" id="IPR008417">
    <property type="entry name" value="BAP29/BAP31"/>
</dbReference>
<evidence type="ECO:0000256" key="7">
    <source>
        <dbReference type="ARBA" id="ARBA00022927"/>
    </source>
</evidence>
<keyword evidence="5 11" id="KW-0256">Endoplasmic reticulum</keyword>
<accession>A0A183BL93</accession>
<comment type="function">
    <text evidence="11">May play a role in anterograde transport of membrane proteins from the endoplasmic reticulum to the Golgi.</text>
</comment>
<comment type="subcellular location">
    <subcellularLocation>
        <location evidence="1 11">Endoplasmic reticulum membrane</location>
        <topology evidence="1 11">Multi-pass membrane protein</topology>
    </subcellularLocation>
</comment>
<comment type="similarity">
    <text evidence="2 11">Belongs to the BCAP29/BCAP31 family.</text>
</comment>
<keyword evidence="8 11" id="KW-1133">Transmembrane helix</keyword>
<evidence type="ECO:0000256" key="11">
    <source>
        <dbReference type="RuleBase" id="RU367026"/>
    </source>
</evidence>
<protein>
    <recommendedName>
        <fullName evidence="11">Endoplasmic reticulum transmembrane protein</fullName>
    </recommendedName>
</protein>
<dbReference type="InterPro" id="IPR040463">
    <property type="entry name" value="BAP29/BAP31_N"/>
</dbReference>
<evidence type="ECO:0000256" key="5">
    <source>
        <dbReference type="ARBA" id="ARBA00022824"/>
    </source>
</evidence>
<dbReference type="PANTHER" id="PTHR12701">
    <property type="entry name" value="BCR-ASSOCIATED PROTEIN, BAP"/>
    <property type="match status" value="1"/>
</dbReference>
<feature type="transmembrane region" description="Helical" evidence="11">
    <location>
        <begin position="47"/>
        <end position="64"/>
    </location>
</feature>
<feature type="region of interest" description="Disordered" evidence="12">
    <location>
        <begin position="162"/>
        <end position="222"/>
    </location>
</feature>
<dbReference type="GO" id="GO:0006888">
    <property type="term" value="P:endoplasmic reticulum to Golgi vesicle-mediated transport"/>
    <property type="evidence" value="ECO:0007669"/>
    <property type="project" value="UniProtKB-UniRule"/>
</dbReference>
<proteinExistence type="inferred from homology"/>
<evidence type="ECO:0000256" key="2">
    <source>
        <dbReference type="ARBA" id="ARBA00007956"/>
    </source>
</evidence>
<evidence type="ECO:0000259" key="13">
    <source>
        <dbReference type="Pfam" id="PF05529"/>
    </source>
</evidence>
<feature type="domain" description="BAP29/BAP31 transmembrane" evidence="13">
    <location>
        <begin position="1"/>
        <end position="135"/>
    </location>
</feature>
<keyword evidence="10 11" id="KW-0472">Membrane</keyword>
<dbReference type="InterPro" id="IPR041672">
    <property type="entry name" value="Bap31/Bap29_C"/>
</dbReference>
<evidence type="ECO:0000259" key="14">
    <source>
        <dbReference type="Pfam" id="PF18035"/>
    </source>
</evidence>
<keyword evidence="4 11" id="KW-0812">Transmembrane</keyword>
<dbReference type="WBParaSite" id="GPLIN_000137800">
    <property type="protein sequence ID" value="GPLIN_000137800"/>
    <property type="gene ID" value="GPLIN_000137800"/>
</dbReference>
<dbReference type="Proteomes" id="UP000050741">
    <property type="component" value="Unassembled WGS sequence"/>
</dbReference>
<keyword evidence="9" id="KW-0175">Coiled coil</keyword>
<organism evidence="15 16">
    <name type="scientific">Globodera pallida</name>
    <name type="common">Potato cyst nematode worm</name>
    <name type="synonym">Heterodera pallida</name>
    <dbReference type="NCBI Taxonomy" id="36090"/>
    <lineage>
        <taxon>Eukaryota</taxon>
        <taxon>Metazoa</taxon>
        <taxon>Ecdysozoa</taxon>
        <taxon>Nematoda</taxon>
        <taxon>Chromadorea</taxon>
        <taxon>Rhabditida</taxon>
        <taxon>Tylenchina</taxon>
        <taxon>Tylenchomorpha</taxon>
        <taxon>Tylenchoidea</taxon>
        <taxon>Heteroderidae</taxon>
        <taxon>Heteroderinae</taxon>
        <taxon>Globodera</taxon>
    </lineage>
</organism>
<feature type="domain" description="Bap31/Bap29 cytoplasmic coiled-coil" evidence="14">
    <location>
        <begin position="174"/>
        <end position="222"/>
    </location>
</feature>
<evidence type="ECO:0000256" key="6">
    <source>
        <dbReference type="ARBA" id="ARBA00022892"/>
    </source>
</evidence>
<dbReference type="GO" id="GO:0005789">
    <property type="term" value="C:endoplasmic reticulum membrane"/>
    <property type="evidence" value="ECO:0007669"/>
    <property type="project" value="UniProtKB-SubCell"/>
</dbReference>
<dbReference type="Gene3D" id="1.20.5.110">
    <property type="match status" value="1"/>
</dbReference>
<evidence type="ECO:0000256" key="8">
    <source>
        <dbReference type="ARBA" id="ARBA00022989"/>
    </source>
</evidence>
<evidence type="ECO:0000256" key="3">
    <source>
        <dbReference type="ARBA" id="ARBA00022448"/>
    </source>
</evidence>
<dbReference type="GO" id="GO:0006886">
    <property type="term" value="P:intracellular protein transport"/>
    <property type="evidence" value="ECO:0007669"/>
    <property type="project" value="UniProtKB-UniRule"/>
</dbReference>
<evidence type="ECO:0000256" key="4">
    <source>
        <dbReference type="ARBA" id="ARBA00022692"/>
    </source>
</evidence>
<keyword evidence="7 11" id="KW-0653">Protein transport</keyword>
<dbReference type="AlphaFoldDB" id="A0A183BL93"/>
<reference evidence="16" key="2">
    <citation type="submission" date="2016-06" db="UniProtKB">
        <authorList>
            <consortium name="WormBaseParasite"/>
        </authorList>
    </citation>
    <scope>IDENTIFICATION</scope>
</reference>